<dbReference type="Proteomes" id="UP001345219">
    <property type="component" value="Chromosome 6"/>
</dbReference>
<gene>
    <name evidence="1" type="ORF">SAY87_007343</name>
</gene>
<sequence>MDPSQLFLVGEENNFGFELFPFEHEDLAISEWELVYASDTGSALHDAGTDFNVVLPDADTVFGSLSASDVVLPDADTVFGSSSASDEVLPDADTVFGSASASDDVLPVLHDDDVLPVLHDYAAQFVPPEAANVPLIPDRCLYGAGDAVLSSDQLMLAMAGFYDQLRSQVYSEYADAGDFYEEDEDDVGEDDDGLDDELVLRHLSGKLGRQRIRKLGKRFFSRMYTSKRSPYLYMKPGCLYGKHGLGLKHCIC</sequence>
<name>A0AAN7Q0C8_9MYRT</name>
<reference evidence="1 2" key="1">
    <citation type="journal article" date="2023" name="Hortic Res">
        <title>Pangenome of water caltrop reveals structural variations and asymmetric subgenome divergence after allopolyploidization.</title>
        <authorList>
            <person name="Zhang X."/>
            <person name="Chen Y."/>
            <person name="Wang L."/>
            <person name="Yuan Y."/>
            <person name="Fang M."/>
            <person name="Shi L."/>
            <person name="Lu R."/>
            <person name="Comes H.P."/>
            <person name="Ma Y."/>
            <person name="Chen Y."/>
            <person name="Huang G."/>
            <person name="Zhou Y."/>
            <person name="Zheng Z."/>
            <person name="Qiu Y."/>
        </authorList>
    </citation>
    <scope>NUCLEOTIDE SEQUENCE [LARGE SCALE GENOMIC DNA]</scope>
    <source>
        <tissue evidence="1">Roots</tissue>
    </source>
</reference>
<comment type="caution">
    <text evidence="1">The sequence shown here is derived from an EMBL/GenBank/DDBJ whole genome shotgun (WGS) entry which is preliminary data.</text>
</comment>
<protein>
    <submittedName>
        <fullName evidence="1">Uncharacterized protein</fullName>
    </submittedName>
</protein>
<dbReference type="PANTHER" id="PTHR48213:SF1">
    <property type="entry name" value="PROSTATIC SPERMINE-BINDING-LIKE PROTEIN"/>
    <property type="match status" value="1"/>
</dbReference>
<dbReference type="PANTHER" id="PTHR48213">
    <property type="entry name" value="VID27-LIKE PROTEIN"/>
    <property type="match status" value="1"/>
</dbReference>
<dbReference type="EMBL" id="JAXIOK010000013">
    <property type="protein sequence ID" value="KAK4757216.1"/>
    <property type="molecule type" value="Genomic_DNA"/>
</dbReference>
<evidence type="ECO:0000313" key="1">
    <source>
        <dbReference type="EMBL" id="KAK4757216.1"/>
    </source>
</evidence>
<evidence type="ECO:0000313" key="2">
    <source>
        <dbReference type="Proteomes" id="UP001345219"/>
    </source>
</evidence>
<proteinExistence type="predicted"/>
<keyword evidence="2" id="KW-1185">Reference proteome</keyword>
<organism evidence="1 2">
    <name type="scientific">Trapa incisa</name>
    <dbReference type="NCBI Taxonomy" id="236973"/>
    <lineage>
        <taxon>Eukaryota</taxon>
        <taxon>Viridiplantae</taxon>
        <taxon>Streptophyta</taxon>
        <taxon>Embryophyta</taxon>
        <taxon>Tracheophyta</taxon>
        <taxon>Spermatophyta</taxon>
        <taxon>Magnoliopsida</taxon>
        <taxon>eudicotyledons</taxon>
        <taxon>Gunneridae</taxon>
        <taxon>Pentapetalae</taxon>
        <taxon>rosids</taxon>
        <taxon>malvids</taxon>
        <taxon>Myrtales</taxon>
        <taxon>Lythraceae</taxon>
        <taxon>Trapa</taxon>
    </lineage>
</organism>
<accession>A0AAN7Q0C8</accession>
<dbReference type="AlphaFoldDB" id="A0AAN7Q0C8"/>